<dbReference type="AlphaFoldDB" id="A0A1X9YV10"/>
<accession>A0A1X9YV10</accession>
<name>A0A1X9YV10_9BACT</name>
<dbReference type="STRING" id="709015.GCA_000472485_03143"/>
<gene>
    <name evidence="3" type="ORF">CA264_15570</name>
</gene>
<dbReference type="Gene3D" id="3.90.226.10">
    <property type="entry name" value="2-enoyl-CoA Hydratase, Chain A, domain 1"/>
    <property type="match status" value="1"/>
</dbReference>
<keyword evidence="1" id="KW-0732">Signal</keyword>
<dbReference type="Proteomes" id="UP000266292">
    <property type="component" value="Chromosome"/>
</dbReference>
<organism evidence="3 4">
    <name type="scientific">Pontibacter actiniarum</name>
    <dbReference type="NCBI Taxonomy" id="323450"/>
    <lineage>
        <taxon>Bacteria</taxon>
        <taxon>Pseudomonadati</taxon>
        <taxon>Bacteroidota</taxon>
        <taxon>Cytophagia</taxon>
        <taxon>Cytophagales</taxon>
        <taxon>Hymenobacteraceae</taxon>
        <taxon>Pontibacter</taxon>
    </lineage>
</organism>
<dbReference type="RefSeq" id="WP_025608323.1">
    <property type="nucleotide sequence ID" value="NZ_CP021235.1"/>
</dbReference>
<dbReference type="KEGG" id="pact:CA264_15570"/>
<sequence length="482" mass="54721">MMRLYRFLSLAALALLTLPAQAQDCTCAASFELVVQNYESNYSLFNIKVTDENRELYKAYTDVFRSRASEVKEIENCLPVLTQWLQFFRDGHTGIKFTGTGSQAAKRERIETDRKKFEATYKKKGYRKNDLPGIWQYGAYEVAIMPDPTASTQSKDYVGVILSSANKLWKPGDIKFKLSHVYGNDYKAVVFMDDDSGKKLEGELRNPNELEFKNFNRWAKSWPNSAPATAAKEQADLYSDFHIRMLDGKVPYVRFLNFYEKEPAFVDSLFKAHHDQLVQADFIVVDVRDNDGGNDNVYFPALPYILSGPIQIPQAGMWMSEGNLETALEGVDPETLNEADRAEYDFLMAQKNSIFWYGNDDYARTYTPKTVFAPHQKVAVLMNGKTASSGETFVYRAMQSDKVVLYGQNTAGVVDGFTVFTKRIGCFELRYPSSLRAKDIADNPVDPYGFAPDVYISPDADALEFSIRHMRQLLENQAKPAP</sequence>
<feature type="signal peptide" evidence="1">
    <location>
        <begin position="1"/>
        <end position="22"/>
    </location>
</feature>
<evidence type="ECO:0000313" key="3">
    <source>
        <dbReference type="EMBL" id="ARS36725.1"/>
    </source>
</evidence>
<protein>
    <recommendedName>
        <fullName evidence="2">Tail specific protease domain-containing protein</fullName>
    </recommendedName>
</protein>
<reference evidence="4" key="1">
    <citation type="submission" date="2017-05" db="EMBL/GenBank/DDBJ databases">
        <authorList>
            <person name="Ray J."/>
            <person name="Price M."/>
            <person name="Deutschbauer A."/>
        </authorList>
    </citation>
    <scope>NUCLEOTIDE SEQUENCE [LARGE SCALE GENOMIC DNA]</scope>
    <source>
        <strain evidence="4">DSM 19842</strain>
    </source>
</reference>
<feature type="chain" id="PRO_5011000452" description="Tail specific protease domain-containing protein" evidence="1">
    <location>
        <begin position="23"/>
        <end position="482"/>
    </location>
</feature>
<dbReference type="Pfam" id="PF03572">
    <property type="entry name" value="Peptidase_S41"/>
    <property type="match status" value="1"/>
</dbReference>
<dbReference type="GO" id="GO:0008236">
    <property type="term" value="F:serine-type peptidase activity"/>
    <property type="evidence" value="ECO:0007669"/>
    <property type="project" value="InterPro"/>
</dbReference>
<dbReference type="SUPFAM" id="SSF52096">
    <property type="entry name" value="ClpP/crotonase"/>
    <property type="match status" value="1"/>
</dbReference>
<evidence type="ECO:0000256" key="1">
    <source>
        <dbReference type="SAM" id="SignalP"/>
    </source>
</evidence>
<evidence type="ECO:0000259" key="2">
    <source>
        <dbReference type="Pfam" id="PF03572"/>
    </source>
</evidence>
<feature type="domain" description="Tail specific protease" evidence="2">
    <location>
        <begin position="250"/>
        <end position="416"/>
    </location>
</feature>
<dbReference type="OrthoDB" id="2327485at2"/>
<evidence type="ECO:0000313" key="4">
    <source>
        <dbReference type="Proteomes" id="UP000266292"/>
    </source>
</evidence>
<proteinExistence type="predicted"/>
<keyword evidence="4" id="KW-1185">Reference proteome</keyword>
<dbReference type="InterPro" id="IPR029045">
    <property type="entry name" value="ClpP/crotonase-like_dom_sf"/>
</dbReference>
<dbReference type="EMBL" id="CP021235">
    <property type="protein sequence ID" value="ARS36725.1"/>
    <property type="molecule type" value="Genomic_DNA"/>
</dbReference>
<dbReference type="GO" id="GO:0006508">
    <property type="term" value="P:proteolysis"/>
    <property type="evidence" value="ECO:0007669"/>
    <property type="project" value="InterPro"/>
</dbReference>
<dbReference type="InterPro" id="IPR005151">
    <property type="entry name" value="Tail-specific_protease"/>
</dbReference>